<protein>
    <recommendedName>
        <fullName evidence="3">HMA domain-containing protein</fullName>
    </recommendedName>
</protein>
<accession>A0A095SSK1</accession>
<dbReference type="STRING" id="1453498.LG45_10640"/>
<dbReference type="EMBL" id="JRHH01000004">
    <property type="protein sequence ID" value="KGD67586.1"/>
    <property type="molecule type" value="Genomic_DNA"/>
</dbReference>
<evidence type="ECO:0000313" key="2">
    <source>
        <dbReference type="Proteomes" id="UP000029554"/>
    </source>
</evidence>
<evidence type="ECO:0000313" key="1">
    <source>
        <dbReference type="EMBL" id="KGD67586.1"/>
    </source>
</evidence>
<proteinExistence type="predicted"/>
<comment type="caution">
    <text evidence="1">The sequence shown here is derived from an EMBL/GenBank/DDBJ whole genome shotgun (WGS) entry which is preliminary data.</text>
</comment>
<evidence type="ECO:0008006" key="3">
    <source>
        <dbReference type="Google" id="ProtNLM"/>
    </source>
</evidence>
<dbReference type="Proteomes" id="UP000029554">
    <property type="component" value="Unassembled WGS sequence"/>
</dbReference>
<dbReference type="eggNOG" id="COG0500">
    <property type="taxonomic scope" value="Bacteria"/>
</dbReference>
<sequence length="69" mass="7905">MIEVFKTNVQMISDSIHIIDIMNRLFPNYTVNFDLEDCDKILRVEGDTVATKSIVDCLNHLGYVCVVLE</sequence>
<gene>
    <name evidence="1" type="ORF">LG45_10640</name>
</gene>
<reference evidence="1 2" key="1">
    <citation type="submission" date="2014-09" db="EMBL/GenBank/DDBJ databases">
        <title>Whole Genome Shotgun of Flavobacterium aquatile LMG 4008.</title>
        <authorList>
            <person name="Gale A.N."/>
            <person name="Pipes S.E."/>
            <person name="Newman J.D."/>
        </authorList>
    </citation>
    <scope>NUCLEOTIDE SEQUENCE [LARGE SCALE GENOMIC DNA]</scope>
    <source>
        <strain evidence="1 2">LMG 4008</strain>
    </source>
</reference>
<dbReference type="OrthoDB" id="1036397at2"/>
<dbReference type="AlphaFoldDB" id="A0A095SSK1"/>
<keyword evidence="2" id="KW-1185">Reference proteome</keyword>
<name>A0A095SSK1_9FLAO</name>
<organism evidence="1 2">
    <name type="scientific">Flavobacterium aquatile LMG 4008 = ATCC 11947</name>
    <dbReference type="NCBI Taxonomy" id="1453498"/>
    <lineage>
        <taxon>Bacteria</taxon>
        <taxon>Pseudomonadati</taxon>
        <taxon>Bacteroidota</taxon>
        <taxon>Flavobacteriia</taxon>
        <taxon>Flavobacteriales</taxon>
        <taxon>Flavobacteriaceae</taxon>
        <taxon>Flavobacterium</taxon>
    </lineage>
</organism>